<evidence type="ECO:0000256" key="7">
    <source>
        <dbReference type="SAM" id="Phobius"/>
    </source>
</evidence>
<dbReference type="InterPro" id="IPR045276">
    <property type="entry name" value="YbiO_bact"/>
</dbReference>
<evidence type="ECO:0000256" key="6">
    <source>
        <dbReference type="SAM" id="MobiDB-lite"/>
    </source>
</evidence>
<protein>
    <submittedName>
        <fullName evidence="9">Small conductance mechanosensitive channel</fullName>
    </submittedName>
</protein>
<feature type="compositionally biased region" description="Polar residues" evidence="6">
    <location>
        <begin position="475"/>
        <end position="491"/>
    </location>
</feature>
<evidence type="ECO:0000256" key="4">
    <source>
        <dbReference type="ARBA" id="ARBA00022989"/>
    </source>
</evidence>
<comment type="subcellular location">
    <subcellularLocation>
        <location evidence="1">Cell membrane</location>
    </subcellularLocation>
</comment>
<feature type="region of interest" description="Disordered" evidence="6">
    <location>
        <begin position="382"/>
        <end position="491"/>
    </location>
</feature>
<accession>A0A1G9M297</accession>
<feature type="transmembrane region" description="Helical" evidence="7">
    <location>
        <begin position="94"/>
        <end position="121"/>
    </location>
</feature>
<dbReference type="PANTHER" id="PTHR30460:SF0">
    <property type="entry name" value="MODERATE CONDUCTANCE MECHANOSENSITIVE CHANNEL YBIO"/>
    <property type="match status" value="1"/>
</dbReference>
<feature type="compositionally biased region" description="Low complexity" evidence="6">
    <location>
        <begin position="458"/>
        <end position="472"/>
    </location>
</feature>
<feature type="transmembrane region" description="Helical" evidence="7">
    <location>
        <begin position="360"/>
        <end position="378"/>
    </location>
</feature>
<dbReference type="STRING" id="38302.SAMN04488535_0387"/>
<evidence type="ECO:0000259" key="8">
    <source>
        <dbReference type="Pfam" id="PF00924"/>
    </source>
</evidence>
<dbReference type="Gene3D" id="1.10.287.1260">
    <property type="match status" value="1"/>
</dbReference>
<feature type="transmembrane region" description="Helical" evidence="7">
    <location>
        <begin position="19"/>
        <end position="38"/>
    </location>
</feature>
<evidence type="ECO:0000256" key="3">
    <source>
        <dbReference type="ARBA" id="ARBA00022692"/>
    </source>
</evidence>
<keyword evidence="5 7" id="KW-0472">Membrane</keyword>
<evidence type="ECO:0000256" key="2">
    <source>
        <dbReference type="ARBA" id="ARBA00022475"/>
    </source>
</evidence>
<keyword evidence="3 7" id="KW-0812">Transmembrane</keyword>
<proteinExistence type="predicted"/>
<feature type="domain" description="Mechanosensitive ion channel MscS" evidence="8">
    <location>
        <begin position="110"/>
        <end position="169"/>
    </location>
</feature>
<gene>
    <name evidence="9" type="ORF">SAMN04488535_0387</name>
</gene>
<dbReference type="Proteomes" id="UP000199350">
    <property type="component" value="Chromosome I"/>
</dbReference>
<keyword evidence="4 7" id="KW-1133">Transmembrane helix</keyword>
<feature type="transmembrane region" description="Helical" evidence="7">
    <location>
        <begin position="59"/>
        <end position="82"/>
    </location>
</feature>
<evidence type="ECO:0000313" key="9">
    <source>
        <dbReference type="EMBL" id="SDL67825.1"/>
    </source>
</evidence>
<dbReference type="PANTHER" id="PTHR30460">
    <property type="entry name" value="MODERATE CONDUCTANCE MECHANOSENSITIVE CHANNEL YBIO"/>
    <property type="match status" value="1"/>
</dbReference>
<keyword evidence="2" id="KW-1003">Cell membrane</keyword>
<keyword evidence="10" id="KW-1185">Reference proteome</keyword>
<evidence type="ECO:0000313" key="10">
    <source>
        <dbReference type="Proteomes" id="UP000199350"/>
    </source>
</evidence>
<reference evidence="10" key="1">
    <citation type="submission" date="2016-10" db="EMBL/GenBank/DDBJ databases">
        <authorList>
            <person name="Varghese N."/>
            <person name="Submissions S."/>
        </authorList>
    </citation>
    <scope>NUCLEOTIDE SEQUENCE [LARGE SCALE GENOMIC DNA]</scope>
    <source>
        <strain evidence="10">DSM 20632</strain>
    </source>
</reference>
<dbReference type="InterPro" id="IPR010920">
    <property type="entry name" value="LSM_dom_sf"/>
</dbReference>
<sequence length="491" mass="52506">MLFEYIAVQAWRWLADTGINLALLILLAMLVPRAGRFLGRVAERRADALPDADESKSQLALAGVGIYIAQGIAFFLILIFFLQQVGFSLAGAAIPATVVSAAVGFGAQSIIADFLAGFFILTEKQYGVGDFVTFEGNGIKVSGDVIQITMRATQIRTMEQATINIPNSTARICINQSNYWSNAVVVIPVPLLGSSSADEAVARSESAARRALNRADIRPKVLGELSVHPAVDVNPPTTVGMPWTVDMRFIVRVEPLSQWMVERAIRVSILNEFWEEYGSATTIEGTRLDHVVDHTELTEQFEAADAFPPTEFMHPIRPVRNDDDVVSPVEPEHDPATDDTDAIVDSAGDKPMPRMAFGGAMRLSTFLLLAAFAVLLVLRGLTLDPDGSGTGRGWLAPPRDTPAEETTQEQPQPSATPTPVRPSTARTSATEPAPTTPPADRSQTPAPTDAPDAEETPRAPAATETPAELTGASEGASTSEAPTSQAQTPVG</sequence>
<evidence type="ECO:0000256" key="1">
    <source>
        <dbReference type="ARBA" id="ARBA00004236"/>
    </source>
</evidence>
<dbReference type="InterPro" id="IPR023408">
    <property type="entry name" value="MscS_beta-dom_sf"/>
</dbReference>
<evidence type="ECO:0000256" key="5">
    <source>
        <dbReference type="ARBA" id="ARBA00023136"/>
    </source>
</evidence>
<feature type="compositionally biased region" description="Low complexity" evidence="6">
    <location>
        <begin position="422"/>
        <end position="433"/>
    </location>
</feature>
<dbReference type="GO" id="GO:0005886">
    <property type="term" value="C:plasma membrane"/>
    <property type="evidence" value="ECO:0007669"/>
    <property type="project" value="UniProtKB-SubCell"/>
</dbReference>
<dbReference type="Pfam" id="PF00924">
    <property type="entry name" value="MS_channel_2nd"/>
    <property type="match status" value="1"/>
</dbReference>
<dbReference type="AlphaFoldDB" id="A0A1G9M297"/>
<feature type="region of interest" description="Disordered" evidence="6">
    <location>
        <begin position="324"/>
        <end position="347"/>
    </location>
</feature>
<feature type="compositionally biased region" description="Polar residues" evidence="6">
    <location>
        <begin position="404"/>
        <end position="413"/>
    </location>
</feature>
<dbReference type="InterPro" id="IPR006685">
    <property type="entry name" value="MscS_channel_2nd"/>
</dbReference>
<dbReference type="GO" id="GO:0008381">
    <property type="term" value="F:mechanosensitive monoatomic ion channel activity"/>
    <property type="evidence" value="ECO:0007669"/>
    <property type="project" value="InterPro"/>
</dbReference>
<dbReference type="SUPFAM" id="SSF50182">
    <property type="entry name" value="Sm-like ribonucleoproteins"/>
    <property type="match status" value="1"/>
</dbReference>
<dbReference type="EMBL" id="LT629700">
    <property type="protein sequence ID" value="SDL67825.1"/>
    <property type="molecule type" value="Genomic_DNA"/>
</dbReference>
<name>A0A1G9M297_9CORY</name>
<dbReference type="RefSeq" id="WP_092148053.1">
    <property type="nucleotide sequence ID" value="NZ_LT629700.1"/>
</dbReference>
<dbReference type="OrthoDB" id="4638917at2"/>
<dbReference type="Gene3D" id="2.30.30.60">
    <property type="match status" value="1"/>
</dbReference>
<organism evidence="9 10">
    <name type="scientific">Corynebacterium mycetoides</name>
    <dbReference type="NCBI Taxonomy" id="38302"/>
    <lineage>
        <taxon>Bacteria</taxon>
        <taxon>Bacillati</taxon>
        <taxon>Actinomycetota</taxon>
        <taxon>Actinomycetes</taxon>
        <taxon>Mycobacteriales</taxon>
        <taxon>Corynebacteriaceae</taxon>
        <taxon>Corynebacterium</taxon>
    </lineage>
</organism>